<gene>
    <name evidence="1" type="ORF">PPIS_b1213</name>
</gene>
<evidence type="ECO:0000313" key="1">
    <source>
        <dbReference type="EMBL" id="ATD10221.1"/>
    </source>
</evidence>
<sequence>MQSIHDLLETVTKWSAELQRLSPEQLQSLMKLGSSVSKVIDLKDKLLRKS</sequence>
<reference evidence="1 2" key="1">
    <citation type="submission" date="2015-06" db="EMBL/GenBank/DDBJ databases">
        <authorList>
            <person name="Xie B.-B."/>
            <person name="Rong J.-C."/>
            <person name="Qin Q.-L."/>
            <person name="Zhang Y.-Z."/>
        </authorList>
    </citation>
    <scope>NUCLEOTIDE SEQUENCE [LARGE SCALE GENOMIC DNA]</scope>
    <source>
        <strain evidence="1 2">JCM 20779</strain>
    </source>
</reference>
<evidence type="ECO:0000313" key="2">
    <source>
        <dbReference type="Proteomes" id="UP000016521"/>
    </source>
</evidence>
<proteinExistence type="predicted"/>
<keyword evidence="2" id="KW-1185">Reference proteome</keyword>
<accession>A0ABM6NMR6</accession>
<dbReference type="EMBL" id="CP011925">
    <property type="protein sequence ID" value="ATD10221.1"/>
    <property type="molecule type" value="Genomic_DNA"/>
</dbReference>
<name>A0ABM6NMR6_PSEO7</name>
<protein>
    <submittedName>
        <fullName evidence="1">Uncharacterized protein</fullName>
    </submittedName>
</protein>
<organism evidence="1 2">
    <name type="scientific">Pseudoalteromonas piscicida</name>
    <dbReference type="NCBI Taxonomy" id="43662"/>
    <lineage>
        <taxon>Bacteria</taxon>
        <taxon>Pseudomonadati</taxon>
        <taxon>Pseudomonadota</taxon>
        <taxon>Gammaproteobacteria</taxon>
        <taxon>Alteromonadales</taxon>
        <taxon>Pseudoalteromonadaceae</taxon>
        <taxon>Pseudoalteromonas</taxon>
    </lineage>
</organism>
<dbReference type="Proteomes" id="UP000016521">
    <property type="component" value="Chromosome II"/>
</dbReference>